<dbReference type="AlphaFoldDB" id="A0A656HIQ3"/>
<dbReference type="OrthoDB" id="118532at2"/>
<feature type="signal peptide" evidence="1">
    <location>
        <begin position="1"/>
        <end position="23"/>
    </location>
</feature>
<proteinExistence type="predicted"/>
<reference evidence="3" key="1">
    <citation type="journal article" date="2011" name="Stand. Genomic Sci.">
        <title>Genome sequence of the filamentous, gliding Thiothrix nivea neotype strain (JP2(T)).</title>
        <authorList>
            <person name="Lapidus A."/>
            <person name="Nolan M."/>
            <person name="Lucas S."/>
            <person name="Glavina Del Rio T."/>
            <person name="Tice H."/>
            <person name="Cheng J.F."/>
            <person name="Tapia R."/>
            <person name="Han C."/>
            <person name="Goodwin L."/>
            <person name="Pitluck S."/>
            <person name="Liolios K."/>
            <person name="Pagani I."/>
            <person name="Ivanova N."/>
            <person name="Huntemann M."/>
            <person name="Mavromatis K."/>
            <person name="Mikhailova N."/>
            <person name="Pati A."/>
            <person name="Chen A."/>
            <person name="Palaniappan K."/>
            <person name="Land M."/>
            <person name="Brambilla E.M."/>
            <person name="Rohde M."/>
            <person name="Abt B."/>
            <person name="Verbarg S."/>
            <person name="Goker M."/>
            <person name="Bristow J."/>
            <person name="Eisen J.A."/>
            <person name="Markowitz V."/>
            <person name="Hugenholtz P."/>
            <person name="Kyrpides N.C."/>
            <person name="Klenk H.P."/>
            <person name="Woyke T."/>
        </authorList>
    </citation>
    <scope>NUCLEOTIDE SEQUENCE [LARGE SCALE GENOMIC DNA]</scope>
    <source>
        <strain evidence="3">ATCC 35100 / DSM 5205 / JP2</strain>
    </source>
</reference>
<evidence type="ECO:0008006" key="4">
    <source>
        <dbReference type="Google" id="ProtNLM"/>
    </source>
</evidence>
<keyword evidence="3" id="KW-1185">Reference proteome</keyword>
<name>A0A656HIQ3_THINJ</name>
<dbReference type="Proteomes" id="UP000005317">
    <property type="component" value="Unassembled WGS sequence"/>
</dbReference>
<dbReference type="EMBL" id="JH651384">
    <property type="protein sequence ID" value="EIJ36871.1"/>
    <property type="molecule type" value="Genomic_DNA"/>
</dbReference>
<feature type="chain" id="PRO_5024934984" description="3-keto-disaccharide hydrolase domain-containing protein" evidence="1">
    <location>
        <begin position="24"/>
        <end position="382"/>
    </location>
</feature>
<evidence type="ECO:0000313" key="2">
    <source>
        <dbReference type="EMBL" id="EIJ36871.1"/>
    </source>
</evidence>
<dbReference type="RefSeq" id="WP_002710735.1">
    <property type="nucleotide sequence ID" value="NZ_JH651384.1"/>
</dbReference>
<evidence type="ECO:0000313" key="3">
    <source>
        <dbReference type="Proteomes" id="UP000005317"/>
    </source>
</evidence>
<dbReference type="Gene3D" id="2.60.120.560">
    <property type="entry name" value="Exo-inulinase, domain 1"/>
    <property type="match status" value="1"/>
</dbReference>
<dbReference type="PROSITE" id="PS51257">
    <property type="entry name" value="PROKAR_LIPOPROTEIN"/>
    <property type="match status" value="1"/>
</dbReference>
<sequence precursor="true">MKKLLSGSLVLTLSCFASTTLKAEVIPFDSARWEFNPGAKVEEYLGKTALKLGHKPPDAPVSLGIATLKDMDFSNGIIEYDIAFGETRTFGGVKFHVQSPENYEKFYMRAHQSGNPDANQYMPIYNGVQSWQLYYGAPYATPVKYKFDEWMHVKLVVADKLVDIYLDDMEKPILTSELKREEMNGTVGLWGLNITGPVHFANFDVTPMEEAPAIKGEAKPEAAAGSGTVMNWSVSNTFDGKSLAGKTQLTDADTQGLEFTPLQAESTGMVNLARAHGHGKGRDTMFAKINVKADSAQTKSLQFGFSDAVNVYLNGQLLFSGNDPYESRDYRFLGTVGFYDTVYLPLQEGDNEILFAVTESPMVNGWGMQARFADMQGISLTE</sequence>
<organism evidence="2 3">
    <name type="scientific">Thiothrix nivea (strain ATCC 35100 / DSM 5205 / JP2)</name>
    <dbReference type="NCBI Taxonomy" id="870187"/>
    <lineage>
        <taxon>Bacteria</taxon>
        <taxon>Pseudomonadati</taxon>
        <taxon>Pseudomonadota</taxon>
        <taxon>Gammaproteobacteria</taxon>
        <taxon>Thiotrichales</taxon>
        <taxon>Thiotrichaceae</taxon>
        <taxon>Thiothrix</taxon>
    </lineage>
</organism>
<accession>A0A656HIQ3</accession>
<keyword evidence="1" id="KW-0732">Signal</keyword>
<gene>
    <name evidence="2" type="ORF">Thini_4391</name>
</gene>
<protein>
    <recommendedName>
        <fullName evidence="4">3-keto-disaccharide hydrolase domain-containing protein</fullName>
    </recommendedName>
</protein>
<evidence type="ECO:0000256" key="1">
    <source>
        <dbReference type="SAM" id="SignalP"/>
    </source>
</evidence>